<reference evidence="2" key="1">
    <citation type="submission" date="2017-01" db="EMBL/GenBank/DDBJ databases">
        <authorList>
            <person name="Varghese N."/>
            <person name="Submissions S."/>
        </authorList>
    </citation>
    <scope>NUCLEOTIDE SEQUENCE [LARGE SCALE GENOMIC DNA]</scope>
    <source>
        <strain evidence="2">ATCC 12950</strain>
    </source>
</reference>
<protein>
    <submittedName>
        <fullName evidence="1">Uncharacterized protein</fullName>
    </submittedName>
</protein>
<evidence type="ECO:0000313" key="1">
    <source>
        <dbReference type="EMBL" id="SIR45732.1"/>
    </source>
</evidence>
<sequence>MGVDAVLMRVEQPGSSPKSRRLTPAATALDHNDSFVRLVDQIRGRSMNPMLERIDPYGSVILTSAEMPQFIEELARLRAFAVTAEDVRVIRKFEDLARQCAANPALELHLDGD</sequence>
<gene>
    <name evidence="1" type="ORF">SAMN05421833_109112</name>
</gene>
<dbReference type="AlphaFoldDB" id="A0A1N7B365"/>
<accession>A0A1N7B365</accession>
<proteinExistence type="predicted"/>
<evidence type="ECO:0000313" key="2">
    <source>
        <dbReference type="Proteomes" id="UP000186096"/>
    </source>
</evidence>
<dbReference type="EMBL" id="FTNI01000009">
    <property type="protein sequence ID" value="SIR45732.1"/>
    <property type="molecule type" value="Genomic_DNA"/>
</dbReference>
<dbReference type="OrthoDB" id="3405030at2"/>
<organism evidence="1 2">
    <name type="scientific">Microbispora rosea</name>
    <dbReference type="NCBI Taxonomy" id="58117"/>
    <lineage>
        <taxon>Bacteria</taxon>
        <taxon>Bacillati</taxon>
        <taxon>Actinomycetota</taxon>
        <taxon>Actinomycetes</taxon>
        <taxon>Streptosporangiales</taxon>
        <taxon>Streptosporangiaceae</taxon>
        <taxon>Microbispora</taxon>
    </lineage>
</organism>
<dbReference type="RefSeq" id="WP_143734282.1">
    <property type="nucleotide sequence ID" value="NZ_FTNI01000009.1"/>
</dbReference>
<keyword evidence="2" id="KW-1185">Reference proteome</keyword>
<name>A0A1N7B365_9ACTN</name>
<dbReference type="Proteomes" id="UP000186096">
    <property type="component" value="Unassembled WGS sequence"/>
</dbReference>